<accession>A0ABV7YFZ8</accession>
<dbReference type="InterPro" id="IPR041581">
    <property type="entry name" value="Glyoxalase_6"/>
</dbReference>
<dbReference type="Proteomes" id="UP001595699">
    <property type="component" value="Unassembled WGS sequence"/>
</dbReference>
<evidence type="ECO:0000313" key="3">
    <source>
        <dbReference type="Proteomes" id="UP001595699"/>
    </source>
</evidence>
<dbReference type="Pfam" id="PF18029">
    <property type="entry name" value="Glyoxalase_6"/>
    <property type="match status" value="1"/>
</dbReference>
<comment type="caution">
    <text evidence="2">The sequence shown here is derived from an EMBL/GenBank/DDBJ whole genome shotgun (WGS) entry which is preliminary data.</text>
</comment>
<sequence>MTGGAVVWWEIETPDPAGAQAFYGDLFGWTFRRAFEGSDLGRDYWIITSSGGETLGGLQSGAHRPQAGARLYVQVDDLEQTIEAALGRGATLERGRTFLGSDDFWFANLLDPQGVSFGLWTSAPA</sequence>
<gene>
    <name evidence="2" type="ORF">ACFOUW_25300</name>
</gene>
<proteinExistence type="predicted"/>
<dbReference type="CDD" id="cd07247">
    <property type="entry name" value="SgaA_N_like"/>
    <property type="match status" value="1"/>
</dbReference>
<protein>
    <submittedName>
        <fullName evidence="2">VOC family protein</fullName>
    </submittedName>
</protein>
<dbReference type="InterPro" id="IPR037523">
    <property type="entry name" value="VOC_core"/>
</dbReference>
<evidence type="ECO:0000313" key="2">
    <source>
        <dbReference type="EMBL" id="MFC3764176.1"/>
    </source>
</evidence>
<keyword evidence="3" id="KW-1185">Reference proteome</keyword>
<feature type="domain" description="VOC" evidence="1">
    <location>
        <begin position="5"/>
        <end position="122"/>
    </location>
</feature>
<dbReference type="SUPFAM" id="SSF54593">
    <property type="entry name" value="Glyoxalase/Bleomycin resistance protein/Dihydroxybiphenyl dioxygenase"/>
    <property type="match status" value="1"/>
</dbReference>
<dbReference type="PROSITE" id="PS51819">
    <property type="entry name" value="VOC"/>
    <property type="match status" value="1"/>
</dbReference>
<dbReference type="Gene3D" id="3.10.180.10">
    <property type="entry name" value="2,3-Dihydroxybiphenyl 1,2-Dioxygenase, domain 1"/>
    <property type="match status" value="1"/>
</dbReference>
<dbReference type="PANTHER" id="PTHR33993">
    <property type="entry name" value="GLYOXALASE-RELATED"/>
    <property type="match status" value="1"/>
</dbReference>
<evidence type="ECO:0000259" key="1">
    <source>
        <dbReference type="PROSITE" id="PS51819"/>
    </source>
</evidence>
<organism evidence="2 3">
    <name type="scientific">Tenggerimyces flavus</name>
    <dbReference type="NCBI Taxonomy" id="1708749"/>
    <lineage>
        <taxon>Bacteria</taxon>
        <taxon>Bacillati</taxon>
        <taxon>Actinomycetota</taxon>
        <taxon>Actinomycetes</taxon>
        <taxon>Propionibacteriales</taxon>
        <taxon>Nocardioidaceae</taxon>
        <taxon>Tenggerimyces</taxon>
    </lineage>
</organism>
<dbReference type="InterPro" id="IPR052164">
    <property type="entry name" value="Anthracycline_SecMetBiosynth"/>
</dbReference>
<dbReference type="EMBL" id="JBHRZH010000023">
    <property type="protein sequence ID" value="MFC3764176.1"/>
    <property type="molecule type" value="Genomic_DNA"/>
</dbReference>
<name>A0ABV7YFZ8_9ACTN</name>
<dbReference type="RefSeq" id="WP_205114875.1">
    <property type="nucleotide sequence ID" value="NZ_JAFBCM010000001.1"/>
</dbReference>
<dbReference type="InterPro" id="IPR029068">
    <property type="entry name" value="Glyas_Bleomycin-R_OHBP_Dase"/>
</dbReference>
<reference evidence="3" key="1">
    <citation type="journal article" date="2019" name="Int. J. Syst. Evol. Microbiol.">
        <title>The Global Catalogue of Microorganisms (GCM) 10K type strain sequencing project: providing services to taxonomists for standard genome sequencing and annotation.</title>
        <authorList>
            <consortium name="The Broad Institute Genomics Platform"/>
            <consortium name="The Broad Institute Genome Sequencing Center for Infectious Disease"/>
            <person name="Wu L."/>
            <person name="Ma J."/>
        </authorList>
    </citation>
    <scope>NUCLEOTIDE SEQUENCE [LARGE SCALE GENOMIC DNA]</scope>
    <source>
        <strain evidence="3">CGMCC 4.7241</strain>
    </source>
</reference>